<dbReference type="EMBL" id="VZRM01007421">
    <property type="protein sequence ID" value="NWV42205.1"/>
    <property type="molecule type" value="Genomic_DNA"/>
</dbReference>
<dbReference type="Gene3D" id="1.20.1070.10">
    <property type="entry name" value="Rhodopsin 7-helix transmembrane proteins"/>
    <property type="match status" value="1"/>
</dbReference>
<keyword evidence="7 8" id="KW-0807">Transducer</keyword>
<dbReference type="Proteomes" id="UP000575029">
    <property type="component" value="Unassembled WGS sequence"/>
</dbReference>
<proteinExistence type="inferred from homology"/>
<evidence type="ECO:0000256" key="3">
    <source>
        <dbReference type="ARBA" id="ARBA00022989"/>
    </source>
</evidence>
<feature type="transmembrane region" description="Helical" evidence="9">
    <location>
        <begin position="80"/>
        <end position="100"/>
    </location>
</feature>
<reference evidence="11 12" key="1">
    <citation type="submission" date="2019-09" db="EMBL/GenBank/DDBJ databases">
        <title>Bird 10,000 Genomes (B10K) Project - Family phase.</title>
        <authorList>
            <person name="Zhang G."/>
        </authorList>
    </citation>
    <scope>NUCLEOTIDE SEQUENCE [LARGE SCALE GENOMIC DNA]</scope>
    <source>
        <strain evidence="11">B10K-DU-029-50</strain>
        <tissue evidence="11">Heart</tissue>
    </source>
</reference>
<keyword evidence="3 9" id="KW-1133">Transmembrane helix</keyword>
<evidence type="ECO:0000256" key="4">
    <source>
        <dbReference type="ARBA" id="ARBA00023040"/>
    </source>
</evidence>
<dbReference type="PROSITE" id="PS00237">
    <property type="entry name" value="G_PROTEIN_RECEP_F1_1"/>
    <property type="match status" value="1"/>
</dbReference>
<feature type="transmembrane region" description="Helical" evidence="9">
    <location>
        <begin position="35"/>
        <end position="60"/>
    </location>
</feature>
<keyword evidence="5 9" id="KW-0472">Membrane</keyword>
<sequence>ETSTTNFTLNDTISRALDWEEFVTRECLGIPYTMIAFAGVCLGISLCGLVGNGMVVWFLGFHMKQNPFTVYVLNLAVADFSLLLLFFLLILAFLTLAAFCTSLIRFFDHYRYFVNVLGFPCHLFDLSSLGLLTALSVERSVSIL</sequence>
<feature type="non-terminal residue" evidence="11">
    <location>
        <position position="144"/>
    </location>
</feature>
<evidence type="ECO:0000313" key="12">
    <source>
        <dbReference type="Proteomes" id="UP000575029"/>
    </source>
</evidence>
<comment type="similarity">
    <text evidence="8">Belongs to the G-protein coupled receptor 1 family.</text>
</comment>
<dbReference type="InterPro" id="IPR017452">
    <property type="entry name" value="GPCR_Rhodpsn_7TM"/>
</dbReference>
<evidence type="ECO:0000256" key="9">
    <source>
        <dbReference type="SAM" id="Phobius"/>
    </source>
</evidence>
<dbReference type="AlphaFoldDB" id="A0A7K6EVN2"/>
<keyword evidence="2 8" id="KW-0812">Transmembrane</keyword>
<evidence type="ECO:0000256" key="8">
    <source>
        <dbReference type="RuleBase" id="RU000688"/>
    </source>
</evidence>
<keyword evidence="4 8" id="KW-0297">G-protein coupled receptor</keyword>
<protein>
    <submittedName>
        <fullName evidence="11">MRGRH protein</fullName>
    </submittedName>
</protein>
<dbReference type="GO" id="GO:0004930">
    <property type="term" value="F:G protein-coupled receptor activity"/>
    <property type="evidence" value="ECO:0007669"/>
    <property type="project" value="UniProtKB-KW"/>
</dbReference>
<evidence type="ECO:0000256" key="2">
    <source>
        <dbReference type="ARBA" id="ARBA00022692"/>
    </source>
</evidence>
<dbReference type="PANTHER" id="PTHR11334:SF69">
    <property type="entry name" value="G-PROTEIN COUPLED RECEPTORS FAMILY 1 PROFILE DOMAIN-CONTAINING PROTEIN"/>
    <property type="match status" value="1"/>
</dbReference>
<dbReference type="SUPFAM" id="SSF81321">
    <property type="entry name" value="Family A G protein-coupled receptor-like"/>
    <property type="match status" value="1"/>
</dbReference>
<evidence type="ECO:0000313" key="11">
    <source>
        <dbReference type="EMBL" id="NWV42205.1"/>
    </source>
</evidence>
<feature type="transmembrane region" description="Helical" evidence="9">
    <location>
        <begin position="112"/>
        <end position="135"/>
    </location>
</feature>
<organism evidence="11 12">
    <name type="scientific">Grantiella picta</name>
    <dbReference type="NCBI Taxonomy" id="266360"/>
    <lineage>
        <taxon>Eukaryota</taxon>
        <taxon>Metazoa</taxon>
        <taxon>Chordata</taxon>
        <taxon>Craniata</taxon>
        <taxon>Vertebrata</taxon>
        <taxon>Euteleostomi</taxon>
        <taxon>Archelosauria</taxon>
        <taxon>Archosauria</taxon>
        <taxon>Dinosauria</taxon>
        <taxon>Saurischia</taxon>
        <taxon>Theropoda</taxon>
        <taxon>Coelurosauria</taxon>
        <taxon>Aves</taxon>
        <taxon>Neognathae</taxon>
        <taxon>Neoaves</taxon>
        <taxon>Telluraves</taxon>
        <taxon>Australaves</taxon>
        <taxon>Passeriformes</taxon>
        <taxon>Meliphagoidea</taxon>
        <taxon>Meliphagidae</taxon>
        <taxon>Grantiella</taxon>
    </lineage>
</organism>
<keyword evidence="6 8" id="KW-0675">Receptor</keyword>
<comment type="subcellular location">
    <subcellularLocation>
        <location evidence="1">Membrane</location>
        <topology evidence="1">Multi-pass membrane protein</topology>
    </subcellularLocation>
</comment>
<dbReference type="PRINTS" id="PR00237">
    <property type="entry name" value="GPCRRHODOPSN"/>
</dbReference>
<evidence type="ECO:0000256" key="7">
    <source>
        <dbReference type="ARBA" id="ARBA00023224"/>
    </source>
</evidence>
<dbReference type="PROSITE" id="PS50262">
    <property type="entry name" value="G_PROTEIN_RECEP_F1_2"/>
    <property type="match status" value="1"/>
</dbReference>
<feature type="domain" description="G-protein coupled receptors family 1 profile" evidence="10">
    <location>
        <begin position="51"/>
        <end position="144"/>
    </location>
</feature>
<evidence type="ECO:0000256" key="1">
    <source>
        <dbReference type="ARBA" id="ARBA00004141"/>
    </source>
</evidence>
<dbReference type="InterPro" id="IPR000276">
    <property type="entry name" value="GPCR_Rhodpsn"/>
</dbReference>
<evidence type="ECO:0000256" key="5">
    <source>
        <dbReference type="ARBA" id="ARBA00023136"/>
    </source>
</evidence>
<dbReference type="InterPro" id="IPR026234">
    <property type="entry name" value="MRGPCRFAMILY"/>
</dbReference>
<keyword evidence="12" id="KW-1185">Reference proteome</keyword>
<dbReference type="PANTHER" id="PTHR11334">
    <property type="entry name" value="MAS-RELATED G-PROTEIN COUPLED RECEPTOR"/>
    <property type="match status" value="1"/>
</dbReference>
<evidence type="ECO:0000259" key="10">
    <source>
        <dbReference type="PROSITE" id="PS50262"/>
    </source>
</evidence>
<gene>
    <name evidence="11" type="primary">Mrgprh</name>
    <name evidence="11" type="ORF">GRAPIC_R15497</name>
</gene>
<evidence type="ECO:0000256" key="6">
    <source>
        <dbReference type="ARBA" id="ARBA00023170"/>
    </source>
</evidence>
<dbReference type="GO" id="GO:0005886">
    <property type="term" value="C:plasma membrane"/>
    <property type="evidence" value="ECO:0007669"/>
    <property type="project" value="TreeGrafter"/>
</dbReference>
<feature type="non-terminal residue" evidence="11">
    <location>
        <position position="1"/>
    </location>
</feature>
<comment type="caution">
    <text evidence="11">The sequence shown here is derived from an EMBL/GenBank/DDBJ whole genome shotgun (WGS) entry which is preliminary data.</text>
</comment>
<name>A0A7K6EVN2_9PASS</name>
<accession>A0A7K6EVN2</accession>